<dbReference type="KEGG" id="egl:EGR_05131"/>
<feature type="region of interest" description="Disordered" evidence="1">
    <location>
        <begin position="85"/>
        <end position="109"/>
    </location>
</feature>
<keyword evidence="3" id="KW-1185">Reference proteome</keyword>
<gene>
    <name evidence="2" type="ORF">EGR_05131</name>
</gene>
<dbReference type="AlphaFoldDB" id="W6UF02"/>
<dbReference type="GeneID" id="36340846"/>
<name>W6UF02_ECHGR</name>
<protein>
    <submittedName>
        <fullName evidence="2">Uncharacterized protein</fullName>
    </submittedName>
</protein>
<dbReference type="CTD" id="36340846"/>
<reference evidence="2 3" key="1">
    <citation type="journal article" date="2013" name="Nat. Genet.">
        <title>The genome of the hydatid tapeworm Echinococcus granulosus.</title>
        <authorList>
            <person name="Zheng H."/>
            <person name="Zhang W."/>
            <person name="Zhang L."/>
            <person name="Zhang Z."/>
            <person name="Li J."/>
            <person name="Lu G."/>
            <person name="Zhu Y."/>
            <person name="Wang Y."/>
            <person name="Huang Y."/>
            <person name="Liu J."/>
            <person name="Kang H."/>
            <person name="Chen J."/>
            <person name="Wang L."/>
            <person name="Chen A."/>
            <person name="Yu S."/>
            <person name="Gao Z."/>
            <person name="Jin L."/>
            <person name="Gu W."/>
            <person name="Wang Z."/>
            <person name="Zhao L."/>
            <person name="Shi B."/>
            <person name="Wen H."/>
            <person name="Lin R."/>
            <person name="Jones M.K."/>
            <person name="Brejova B."/>
            <person name="Vinar T."/>
            <person name="Zhao G."/>
            <person name="McManus D.P."/>
            <person name="Chen Z."/>
            <person name="Zhou Y."/>
            <person name="Wang S."/>
        </authorList>
    </citation>
    <scope>NUCLEOTIDE SEQUENCE [LARGE SCALE GENOMIC DNA]</scope>
</reference>
<comment type="caution">
    <text evidence="2">The sequence shown here is derived from an EMBL/GenBank/DDBJ whole genome shotgun (WGS) entry which is preliminary data.</text>
</comment>
<evidence type="ECO:0000313" key="2">
    <source>
        <dbReference type="EMBL" id="EUB59970.1"/>
    </source>
</evidence>
<dbReference type="Proteomes" id="UP000019149">
    <property type="component" value="Unassembled WGS sequence"/>
</dbReference>
<proteinExistence type="predicted"/>
<evidence type="ECO:0000256" key="1">
    <source>
        <dbReference type="SAM" id="MobiDB-lite"/>
    </source>
</evidence>
<accession>W6UF02</accession>
<organism evidence="2 3">
    <name type="scientific">Echinococcus granulosus</name>
    <name type="common">Hydatid tapeworm</name>
    <dbReference type="NCBI Taxonomy" id="6210"/>
    <lineage>
        <taxon>Eukaryota</taxon>
        <taxon>Metazoa</taxon>
        <taxon>Spiralia</taxon>
        <taxon>Lophotrochozoa</taxon>
        <taxon>Platyhelminthes</taxon>
        <taxon>Cestoda</taxon>
        <taxon>Eucestoda</taxon>
        <taxon>Cyclophyllidea</taxon>
        <taxon>Taeniidae</taxon>
        <taxon>Echinococcus</taxon>
        <taxon>Echinococcus granulosus group</taxon>
    </lineage>
</organism>
<sequence length="127" mass="13781">MLATMKIAGQLLFSSPLAPPQPQFSSSLPSTPSSRVHHHMSSLAGRPLSLFLSVVFVARLCQLYVASALPALLLARFLTDLSHKHRETGRQETTPDEERKGSINKATTSIKCASINNSSPAQLRQSN</sequence>
<evidence type="ECO:0000313" key="3">
    <source>
        <dbReference type="Proteomes" id="UP000019149"/>
    </source>
</evidence>
<dbReference type="RefSeq" id="XP_024351166.1">
    <property type="nucleotide sequence ID" value="XM_024494380.1"/>
</dbReference>
<dbReference type="EMBL" id="APAU02000036">
    <property type="protein sequence ID" value="EUB59970.1"/>
    <property type="molecule type" value="Genomic_DNA"/>
</dbReference>